<organism evidence="1 2">
    <name type="scientific">Chania multitudinisentens RB-25</name>
    <dbReference type="NCBI Taxonomy" id="1441930"/>
    <lineage>
        <taxon>Bacteria</taxon>
        <taxon>Pseudomonadati</taxon>
        <taxon>Pseudomonadota</taxon>
        <taxon>Gammaproteobacteria</taxon>
        <taxon>Enterobacterales</taxon>
        <taxon>Yersiniaceae</taxon>
        <taxon>Chania</taxon>
    </lineage>
</organism>
<dbReference type="EMBL" id="CP007044">
    <property type="protein sequence ID" value="AHG18590.2"/>
    <property type="molecule type" value="Genomic_DNA"/>
</dbReference>
<dbReference type="Pfam" id="PF06674">
    <property type="entry name" value="DUF1176"/>
    <property type="match status" value="1"/>
</dbReference>
<evidence type="ECO:0000313" key="1">
    <source>
        <dbReference type="EMBL" id="AHG18590.2"/>
    </source>
</evidence>
<dbReference type="InterPro" id="IPR009560">
    <property type="entry name" value="DUF1176"/>
</dbReference>
<proteinExistence type="predicted"/>
<dbReference type="KEGG" id="sfo:Z042_02340"/>
<dbReference type="HOGENOM" id="CLU_043396_0_0_6"/>
<evidence type="ECO:0000313" key="2">
    <source>
        <dbReference type="Proteomes" id="UP000019030"/>
    </source>
</evidence>
<keyword evidence="2" id="KW-1185">Reference proteome</keyword>
<dbReference type="Proteomes" id="UP000019030">
    <property type="component" value="Chromosome"/>
</dbReference>
<sequence>MVLLAPLVTWAASETESRSFSHKDWDLVCDNTLTCRAAGYSPTDTELGVTVLLTREAGAATPIINQVILAEIGEVFSDKPRGIPELVIDKRSLGKLKVDNEQDEIWRMDAAQLTAFLSALRRDSQISFKDNLGDYVFSGAGSSAVLLKMDDVQGRVGTLGALFKKGPNDESAVRKPVAKPVIIKVPVKDKESREMTPQEMAFLKPLLMKEISIDEDGGCSDELVNAPDVVWQLARLNENQSLVIIECWRAAYNYGAMYWVTDNDMKQPPELITDSGTDYRDGTIDFLMKGRGLGDCLDYESWVWNGKTFVSNEAGNSGRCRMIRGGGAWNMLSLTSTVVAP</sequence>
<evidence type="ECO:0008006" key="3">
    <source>
        <dbReference type="Google" id="ProtNLM"/>
    </source>
</evidence>
<protein>
    <recommendedName>
        <fullName evidence="3">DUF1176 domain-containing protein</fullName>
    </recommendedName>
</protein>
<reference evidence="1 2" key="2">
    <citation type="submission" date="2015-03" db="EMBL/GenBank/DDBJ databases">
        <authorList>
            <person name="Chan K.-G."/>
        </authorList>
    </citation>
    <scope>NUCLEOTIDE SEQUENCE [LARGE SCALE GENOMIC DNA]</scope>
    <source>
        <strain evidence="1 2">RB-25</strain>
    </source>
</reference>
<gene>
    <name evidence="1" type="ORF">Z042_02340</name>
</gene>
<reference evidence="1 2" key="1">
    <citation type="submission" date="2014-01" db="EMBL/GenBank/DDBJ databases">
        <title>Isolation of Serratia multitudinisentens RB-25 from Ex-Landfill site.</title>
        <authorList>
            <person name="Robson E.H.J."/>
        </authorList>
    </citation>
    <scope>NUCLEOTIDE SEQUENCE [LARGE SCALE GENOMIC DNA]</scope>
    <source>
        <strain evidence="1 2">RB-25</strain>
    </source>
</reference>
<dbReference type="AlphaFoldDB" id="W0L9B3"/>
<dbReference type="STRING" id="1441930.Z042_02340"/>
<dbReference type="eggNOG" id="COG5342">
    <property type="taxonomic scope" value="Bacteria"/>
</dbReference>
<name>W0L9B3_9GAMM</name>
<accession>W0L9B3</accession>